<keyword evidence="2" id="KW-0472">Membrane</keyword>
<dbReference type="Pfam" id="PF15159">
    <property type="entry name" value="PIG-Y"/>
    <property type="match status" value="1"/>
</dbReference>
<evidence type="ECO:0000256" key="2">
    <source>
        <dbReference type="SAM" id="Phobius"/>
    </source>
</evidence>
<name>A0A316ZA78_9BASI</name>
<protein>
    <submittedName>
        <fullName evidence="3">Uncharacterized protein</fullName>
    </submittedName>
</protein>
<gene>
    <name evidence="3" type="ORF">FA09DRAFT_339591</name>
</gene>
<evidence type="ECO:0000313" key="4">
    <source>
        <dbReference type="Proteomes" id="UP000245946"/>
    </source>
</evidence>
<feature type="transmembrane region" description="Helical" evidence="2">
    <location>
        <begin position="32"/>
        <end position="57"/>
    </location>
</feature>
<reference evidence="3 4" key="1">
    <citation type="journal article" date="2018" name="Mol. Biol. Evol.">
        <title>Broad Genomic Sampling Reveals a Smut Pathogenic Ancestry of the Fungal Clade Ustilaginomycotina.</title>
        <authorList>
            <person name="Kijpornyongpan T."/>
            <person name="Mondo S.J."/>
            <person name="Barry K."/>
            <person name="Sandor L."/>
            <person name="Lee J."/>
            <person name="Lipzen A."/>
            <person name="Pangilinan J."/>
            <person name="LaButti K."/>
            <person name="Hainaut M."/>
            <person name="Henrissat B."/>
            <person name="Grigoriev I.V."/>
            <person name="Spatafora J.W."/>
            <person name="Aime M.C."/>
        </authorList>
    </citation>
    <scope>NUCLEOTIDE SEQUENCE [LARGE SCALE GENOMIC DNA]</scope>
    <source>
        <strain evidence="3 4">MCA 4186</strain>
    </source>
</reference>
<keyword evidence="2" id="KW-1133">Transmembrane helix</keyword>
<keyword evidence="2" id="KW-0812">Transmembrane</keyword>
<dbReference type="AlphaFoldDB" id="A0A316ZA78"/>
<feature type="transmembrane region" description="Helical" evidence="2">
    <location>
        <begin position="77"/>
        <end position="96"/>
    </location>
</feature>
<dbReference type="EMBL" id="KZ819296">
    <property type="protein sequence ID" value="PWN97103.1"/>
    <property type="molecule type" value="Genomic_DNA"/>
</dbReference>
<dbReference type="OrthoDB" id="2157498at2759"/>
<proteinExistence type="predicted"/>
<sequence>MAERASVPAASAYSTPPTVRLSPDELSRLGRLLSLTALLALVVLPLGILGGWELLFAPLHLSPERRAELWLEPPFCWAYFLPLVPPLGLYIVIARWSGEKAFRHS</sequence>
<evidence type="ECO:0000313" key="3">
    <source>
        <dbReference type="EMBL" id="PWN97103.1"/>
    </source>
</evidence>
<dbReference type="GeneID" id="37271775"/>
<keyword evidence="4" id="KW-1185">Reference proteome</keyword>
<dbReference type="RefSeq" id="XP_025597382.1">
    <property type="nucleotide sequence ID" value="XM_025744231.1"/>
</dbReference>
<feature type="region of interest" description="Disordered" evidence="1">
    <location>
        <begin position="1"/>
        <end position="20"/>
    </location>
</feature>
<organism evidence="3 4">
    <name type="scientific">Tilletiopsis washingtonensis</name>
    <dbReference type="NCBI Taxonomy" id="58919"/>
    <lineage>
        <taxon>Eukaryota</taxon>
        <taxon>Fungi</taxon>
        <taxon>Dikarya</taxon>
        <taxon>Basidiomycota</taxon>
        <taxon>Ustilaginomycotina</taxon>
        <taxon>Exobasidiomycetes</taxon>
        <taxon>Entylomatales</taxon>
        <taxon>Entylomatales incertae sedis</taxon>
        <taxon>Tilletiopsis</taxon>
    </lineage>
</organism>
<dbReference type="InterPro" id="IPR029164">
    <property type="entry name" value="PIG-Y"/>
</dbReference>
<evidence type="ECO:0000256" key="1">
    <source>
        <dbReference type="SAM" id="MobiDB-lite"/>
    </source>
</evidence>
<dbReference type="Proteomes" id="UP000245946">
    <property type="component" value="Unassembled WGS sequence"/>
</dbReference>
<accession>A0A316ZA78</accession>